<evidence type="ECO:0000313" key="2">
    <source>
        <dbReference type="Proteomes" id="UP001162501"/>
    </source>
</evidence>
<dbReference type="Proteomes" id="UP001162501">
    <property type="component" value="Chromosome 4"/>
</dbReference>
<protein>
    <submittedName>
        <fullName evidence="1">Uncharacterized protein</fullName>
    </submittedName>
</protein>
<evidence type="ECO:0000313" key="1">
    <source>
        <dbReference type="EMBL" id="CAN0507542.1"/>
    </source>
</evidence>
<reference evidence="1" key="2">
    <citation type="submission" date="2025-03" db="EMBL/GenBank/DDBJ databases">
        <authorList>
            <consortium name="ELIXIR-Norway"/>
            <consortium name="Elixir Norway"/>
        </authorList>
    </citation>
    <scope>NUCLEOTIDE SEQUENCE</scope>
</reference>
<dbReference type="EMBL" id="OX596088">
    <property type="protein sequence ID" value="CAN0507542.1"/>
    <property type="molecule type" value="Genomic_DNA"/>
</dbReference>
<proteinExistence type="predicted"/>
<accession>A0AC59ZVX1</accession>
<gene>
    <name evidence="1" type="ORF">MRATA1EN22A_LOCUS22732</name>
</gene>
<name>A0AC59ZVX1_RANTA</name>
<reference evidence="1" key="1">
    <citation type="submission" date="2023-05" db="EMBL/GenBank/DDBJ databases">
        <authorList>
            <consortium name="ELIXIR-Norway"/>
        </authorList>
    </citation>
    <scope>NUCLEOTIDE SEQUENCE</scope>
</reference>
<sequence length="153" mass="16928">MVLQCLADSNKFSEWSLLCYCSLEGPELLIALMFAPAGKAVGFRPEGLCCHPEMAHSHSGQPSSHPCAQGVVEWGEMQKGQEGKRERWVGVPGPRSEEEEKGDTASFGVSQYDKNTQKGRGRGGPQGEVEVEQWLWFSSQIHGKSSFHTLWFS</sequence>
<organism evidence="1 2">
    <name type="scientific">Rangifer tarandus platyrhynchus</name>
    <name type="common">Svalbard reindeer</name>
    <dbReference type="NCBI Taxonomy" id="3082113"/>
    <lineage>
        <taxon>Eukaryota</taxon>
        <taxon>Metazoa</taxon>
        <taxon>Chordata</taxon>
        <taxon>Craniata</taxon>
        <taxon>Vertebrata</taxon>
        <taxon>Euteleostomi</taxon>
        <taxon>Mammalia</taxon>
        <taxon>Eutheria</taxon>
        <taxon>Laurasiatheria</taxon>
        <taxon>Artiodactyla</taxon>
        <taxon>Ruminantia</taxon>
        <taxon>Pecora</taxon>
        <taxon>Cervidae</taxon>
        <taxon>Odocoileinae</taxon>
        <taxon>Rangifer</taxon>
    </lineage>
</organism>